<dbReference type="GO" id="GO:0003676">
    <property type="term" value="F:nucleic acid binding"/>
    <property type="evidence" value="ECO:0007669"/>
    <property type="project" value="InterPro"/>
</dbReference>
<dbReference type="InterPro" id="IPR057670">
    <property type="entry name" value="SH3_retrovirus"/>
</dbReference>
<feature type="compositionally biased region" description="Polar residues" evidence="1">
    <location>
        <begin position="419"/>
        <end position="446"/>
    </location>
</feature>
<gene>
    <name evidence="3" type="ORF">L3X38_043286</name>
</gene>
<name>A0AAD4YM42_PRUDU</name>
<dbReference type="EMBL" id="JAJFAZ020000008">
    <property type="protein sequence ID" value="KAI5314110.1"/>
    <property type="molecule type" value="Genomic_DNA"/>
</dbReference>
<organism evidence="3 4">
    <name type="scientific">Prunus dulcis</name>
    <name type="common">Almond</name>
    <name type="synonym">Amygdalus dulcis</name>
    <dbReference type="NCBI Taxonomy" id="3755"/>
    <lineage>
        <taxon>Eukaryota</taxon>
        <taxon>Viridiplantae</taxon>
        <taxon>Streptophyta</taxon>
        <taxon>Embryophyta</taxon>
        <taxon>Tracheophyta</taxon>
        <taxon>Spermatophyta</taxon>
        <taxon>Magnoliopsida</taxon>
        <taxon>eudicotyledons</taxon>
        <taxon>Gunneridae</taxon>
        <taxon>Pentapetalae</taxon>
        <taxon>rosids</taxon>
        <taxon>fabids</taxon>
        <taxon>Rosales</taxon>
        <taxon>Rosaceae</taxon>
        <taxon>Amygdaloideae</taxon>
        <taxon>Amygdaleae</taxon>
        <taxon>Prunus</taxon>
    </lineage>
</organism>
<dbReference type="InterPro" id="IPR001584">
    <property type="entry name" value="Integrase_cat-core"/>
</dbReference>
<evidence type="ECO:0000259" key="2">
    <source>
        <dbReference type="PROSITE" id="PS50994"/>
    </source>
</evidence>
<dbReference type="GO" id="GO:0015074">
    <property type="term" value="P:DNA integration"/>
    <property type="evidence" value="ECO:0007669"/>
    <property type="project" value="InterPro"/>
</dbReference>
<dbReference type="Pfam" id="PF13976">
    <property type="entry name" value="gag_pre-integrs"/>
    <property type="match status" value="1"/>
</dbReference>
<dbReference type="Gene3D" id="3.30.420.10">
    <property type="entry name" value="Ribonuclease H-like superfamily/Ribonuclease H"/>
    <property type="match status" value="1"/>
</dbReference>
<dbReference type="InterPro" id="IPR039537">
    <property type="entry name" value="Retrotran_Ty1/copia-like"/>
</dbReference>
<dbReference type="PROSITE" id="PS50994">
    <property type="entry name" value="INTEGRASE"/>
    <property type="match status" value="1"/>
</dbReference>
<evidence type="ECO:0000313" key="4">
    <source>
        <dbReference type="Proteomes" id="UP001054821"/>
    </source>
</evidence>
<dbReference type="InterPro" id="IPR025724">
    <property type="entry name" value="GAG-pre-integrase_dom"/>
</dbReference>
<dbReference type="AlphaFoldDB" id="A0AAD4YM42"/>
<dbReference type="InterPro" id="IPR036397">
    <property type="entry name" value="RNaseH_sf"/>
</dbReference>
<sequence length="446" mass="50354">MVNGWGGLYYLTLPSAPVRDHVVTIVQRCIVKDKHQIWLWHRRLGHPSFGYLKRLFPSLFRSCDESSFKCETCILAKSHPTVFPLSDNKAAKLFDLVHSDVWGPARIISNGFSWFVIFIDNYTRLTWVFLQKNKHDIASILPEFCTIVSTQFHARIKVFRTDNGGKYVNNTLTFFFRAQGIIHQTTTSFTPQQNGVSERKNRQLLEVARSLMLDMSVPHYLWGHAVLSAAYVINRTPSRVLDFKTPHDVFGDHVSPSKLDPCALRCVFIGYSSTQKGYKCYHLPTQKVHVTLDVTFHEEVPYYVSPSSPIQGERGSELESLGLENDVFEDTALGKEMIYRIEESDRSPISDDETCGPCEEMTDRPLELDQSPIFGHEAGALDVETTGHTKASDQSPVSENNDSDSYMDEFDAIPPSALSVPQSTHDSESSKVISNDLSMSAYQLPS</sequence>
<proteinExistence type="predicted"/>
<feature type="domain" description="Integrase catalytic" evidence="2">
    <location>
        <begin position="76"/>
        <end position="254"/>
    </location>
</feature>
<dbReference type="PANTHER" id="PTHR42648">
    <property type="entry name" value="TRANSPOSASE, PUTATIVE-RELATED"/>
    <property type="match status" value="1"/>
</dbReference>
<dbReference type="PANTHER" id="PTHR42648:SF22">
    <property type="entry name" value="REVERSE TRANSCRIPTASE TY1_COPIA-TYPE DOMAIN-CONTAINING PROTEIN"/>
    <property type="match status" value="1"/>
</dbReference>
<protein>
    <recommendedName>
        <fullName evidence="2">Integrase catalytic domain-containing protein</fullName>
    </recommendedName>
</protein>
<reference evidence="3 4" key="1">
    <citation type="journal article" date="2022" name="G3 (Bethesda)">
        <title>Whole-genome sequence and methylome profiling of the almond [Prunus dulcis (Mill.) D.A. Webb] cultivar 'Nonpareil'.</title>
        <authorList>
            <person name="D'Amico-Willman K.M."/>
            <person name="Ouma W.Z."/>
            <person name="Meulia T."/>
            <person name="Sideli G.M."/>
            <person name="Gradziel T.M."/>
            <person name="Fresnedo-Ramirez J."/>
        </authorList>
    </citation>
    <scope>NUCLEOTIDE SEQUENCE [LARGE SCALE GENOMIC DNA]</scope>
    <source>
        <strain evidence="3">Clone GOH B32 T37-40</strain>
    </source>
</reference>
<evidence type="ECO:0000256" key="1">
    <source>
        <dbReference type="SAM" id="MobiDB-lite"/>
    </source>
</evidence>
<comment type="caution">
    <text evidence="3">The sequence shown here is derived from an EMBL/GenBank/DDBJ whole genome shotgun (WGS) entry which is preliminary data.</text>
</comment>
<evidence type="ECO:0000313" key="3">
    <source>
        <dbReference type="EMBL" id="KAI5314110.1"/>
    </source>
</evidence>
<feature type="region of interest" description="Disordered" evidence="1">
    <location>
        <begin position="384"/>
        <end position="446"/>
    </location>
</feature>
<feature type="compositionally biased region" description="Acidic residues" evidence="1">
    <location>
        <begin position="401"/>
        <end position="411"/>
    </location>
</feature>
<keyword evidence="4" id="KW-1185">Reference proteome</keyword>
<dbReference type="Pfam" id="PF25597">
    <property type="entry name" value="SH3_retrovirus"/>
    <property type="match status" value="1"/>
</dbReference>
<accession>A0AAD4YM42</accession>
<dbReference type="Proteomes" id="UP001054821">
    <property type="component" value="Chromosome 8"/>
</dbReference>
<dbReference type="InterPro" id="IPR012337">
    <property type="entry name" value="RNaseH-like_sf"/>
</dbReference>
<dbReference type="SUPFAM" id="SSF53098">
    <property type="entry name" value="Ribonuclease H-like"/>
    <property type="match status" value="1"/>
</dbReference>